<dbReference type="Gene3D" id="3.90.550.20">
    <property type="match status" value="1"/>
</dbReference>
<reference evidence="3 4" key="1">
    <citation type="journal article" date="2012" name="J. Bacteriol.">
        <title>Genome sequence of an alkane-degrading bacterium, Alcanivorax pacificus type strain W11-5, isolated from deep sea sediment.</title>
        <authorList>
            <person name="Lai Q."/>
            <person name="Shao Z."/>
        </authorList>
    </citation>
    <scope>NUCLEOTIDE SEQUENCE [LARGE SCALE GENOMIC DNA]</scope>
    <source>
        <strain evidence="3 4">W11-5</strain>
    </source>
</reference>
<dbReference type="AlphaFoldDB" id="A0A0B4XKF3"/>
<evidence type="ECO:0000313" key="3">
    <source>
        <dbReference type="EMBL" id="AJD46882.1"/>
    </source>
</evidence>
<keyword evidence="4" id="KW-1185">Reference proteome</keyword>
<dbReference type="InterPro" id="IPR007577">
    <property type="entry name" value="GlycoTrfase_DXD_sugar-bd_CS"/>
</dbReference>
<dbReference type="STRING" id="391936.S7S_02300"/>
<dbReference type="KEGG" id="apac:S7S_02300"/>
<feature type="transmembrane region" description="Helical" evidence="2">
    <location>
        <begin position="213"/>
        <end position="231"/>
    </location>
</feature>
<dbReference type="SUPFAM" id="SSF53448">
    <property type="entry name" value="Nucleotide-diphospho-sugar transferases"/>
    <property type="match status" value="1"/>
</dbReference>
<organism evidence="3 4">
    <name type="scientific">Isoalcanivorax pacificus W11-5</name>
    <dbReference type="NCBI Taxonomy" id="391936"/>
    <lineage>
        <taxon>Bacteria</taxon>
        <taxon>Pseudomonadati</taxon>
        <taxon>Pseudomonadota</taxon>
        <taxon>Gammaproteobacteria</taxon>
        <taxon>Oceanospirillales</taxon>
        <taxon>Alcanivoracaceae</taxon>
        <taxon>Isoalcanivorax</taxon>
    </lineage>
</organism>
<protein>
    <submittedName>
        <fullName evidence="3">Glycosyltransferase</fullName>
    </submittedName>
</protein>
<proteinExistence type="predicted"/>
<keyword evidence="2" id="KW-0472">Membrane</keyword>
<accession>A0A0B4XKF3</accession>
<dbReference type="HOGENOM" id="CLU_073547_1_0_6"/>
<keyword evidence="2" id="KW-0812">Transmembrane</keyword>
<dbReference type="InterPro" id="IPR051706">
    <property type="entry name" value="Glycosyltransferase_domain"/>
</dbReference>
<keyword evidence="2" id="KW-1133">Transmembrane helix</keyword>
<sequence length="236" mass="26860">MPALVRRCIASFERHLPDYQLVLWGNEQCESIISQYPFARQAFDAGIYAFASDVVRLHILKDQGGIYLDSDLELFGTLTPFLKHSFFSGFQDPSNVATAIMGSEKNGEIVSTLLEQYATRHFLNTKGDPDLTTITRHLTSLLVRKGLCLEDRDQVFSDNVGIYRREVFCPYHPRHGGTQTQNTVSIHHYNGSWTKHRKSLKQRQRKGRQTRRMAFLLISLVALLAIAWLLMGTSGN</sequence>
<evidence type="ECO:0000313" key="4">
    <source>
        <dbReference type="Proteomes" id="UP000006764"/>
    </source>
</evidence>
<dbReference type="GO" id="GO:0051999">
    <property type="term" value="P:mannosyl-inositol phosphorylceramide biosynthetic process"/>
    <property type="evidence" value="ECO:0007669"/>
    <property type="project" value="TreeGrafter"/>
</dbReference>
<dbReference type="GO" id="GO:0016020">
    <property type="term" value="C:membrane"/>
    <property type="evidence" value="ECO:0007669"/>
    <property type="project" value="GOC"/>
</dbReference>
<dbReference type="PANTHER" id="PTHR32385">
    <property type="entry name" value="MANNOSYL PHOSPHORYLINOSITOL CERAMIDE SYNTHASE"/>
    <property type="match status" value="1"/>
</dbReference>
<name>A0A0B4XKF3_9GAMM</name>
<gene>
    <name evidence="3" type="ORF">S7S_02300</name>
</gene>
<dbReference type="EMBL" id="CP004387">
    <property type="protein sequence ID" value="AJD46882.1"/>
    <property type="molecule type" value="Genomic_DNA"/>
</dbReference>
<dbReference type="InterPro" id="IPR029044">
    <property type="entry name" value="Nucleotide-diphossugar_trans"/>
</dbReference>
<keyword evidence="1 3" id="KW-0808">Transferase</keyword>
<dbReference type="Proteomes" id="UP000006764">
    <property type="component" value="Chromosome"/>
</dbReference>
<evidence type="ECO:0000256" key="1">
    <source>
        <dbReference type="ARBA" id="ARBA00022679"/>
    </source>
</evidence>
<dbReference type="GO" id="GO:0000030">
    <property type="term" value="F:mannosyltransferase activity"/>
    <property type="evidence" value="ECO:0007669"/>
    <property type="project" value="TreeGrafter"/>
</dbReference>
<dbReference type="PANTHER" id="PTHR32385:SF15">
    <property type="entry name" value="INOSITOL PHOSPHOCERAMIDE MANNOSYLTRANSFERASE 1"/>
    <property type="match status" value="1"/>
</dbReference>
<dbReference type="Pfam" id="PF04488">
    <property type="entry name" value="Gly_transf_sug"/>
    <property type="match status" value="1"/>
</dbReference>
<evidence type="ECO:0000256" key="2">
    <source>
        <dbReference type="SAM" id="Phobius"/>
    </source>
</evidence>